<name>A0A1V0AJJ8_9ACTN</name>
<proteinExistence type="predicted"/>
<evidence type="ECO:0000313" key="6">
    <source>
        <dbReference type="Proteomes" id="UP000190797"/>
    </source>
</evidence>
<dbReference type="GO" id="GO:0006310">
    <property type="term" value="P:DNA recombination"/>
    <property type="evidence" value="ECO:0007669"/>
    <property type="project" value="UniProtKB-KW"/>
</dbReference>
<sequence length="396" mass="44730">MRFNRREHADLANPVLLKARRIAGDLGERRGWTRWVANDVDRALVILLSSHAGHDRIRYSELFPVLRRYGLSVERTVEVLGELDLVEDDRIPTFESWLARNLAALAPGIRADVEHWLRTLRDGGPRSRSRSAATVWAYLQAVRPSLLTWSDRYDHLREVTRDDILAVIDDLHGAQRHHTLSVIRSLFRHCKKNRMIFRDPAARLRVGEQPRKLIMPLADADIDGAVSAVSKPLDRLILALAAIHAARPKAIRELQLDDVDLGNRRLTVAGRSRPLDDLTHQVLLAWLTHRRARWPNTANPHLLINQQTAMETGPIGKVHLTEPFRGQAATLERLRVQRQLDEALAVGPDPLHLAAVFGLDPKTAIRYAENARALLVAQAEEQDPASRDEPKGPQTT</sequence>
<dbReference type="Gene3D" id="1.10.443.10">
    <property type="entry name" value="Intergrase catalytic core"/>
    <property type="match status" value="1"/>
</dbReference>
<dbReference type="EMBL" id="CP017717">
    <property type="protein sequence ID" value="AQZ70397.1"/>
    <property type="molecule type" value="Genomic_DNA"/>
</dbReference>
<evidence type="ECO:0000313" key="5">
    <source>
        <dbReference type="EMBL" id="AQZ70397.1"/>
    </source>
</evidence>
<dbReference type="Gene3D" id="1.10.150.130">
    <property type="match status" value="1"/>
</dbReference>
<dbReference type="InterPro" id="IPR011010">
    <property type="entry name" value="DNA_brk_join_enz"/>
</dbReference>
<dbReference type="GO" id="GO:0015074">
    <property type="term" value="P:DNA integration"/>
    <property type="evidence" value="ECO:0007669"/>
    <property type="project" value="InterPro"/>
</dbReference>
<accession>A0A1V0AJJ8</accession>
<evidence type="ECO:0000259" key="4">
    <source>
        <dbReference type="PROSITE" id="PS51900"/>
    </source>
</evidence>
<dbReference type="Proteomes" id="UP000190797">
    <property type="component" value="Chromosome"/>
</dbReference>
<dbReference type="AlphaFoldDB" id="A0A1V0AJJ8"/>
<protein>
    <recommendedName>
        <fullName evidence="4">Core-binding (CB) domain-containing protein</fullName>
    </recommendedName>
</protein>
<dbReference type="KEGG" id="noa:BKM31_14760"/>
<evidence type="ECO:0000256" key="3">
    <source>
        <dbReference type="PROSITE-ProRule" id="PRU01248"/>
    </source>
</evidence>
<dbReference type="InterPro" id="IPR013762">
    <property type="entry name" value="Integrase-like_cat_sf"/>
</dbReference>
<evidence type="ECO:0000256" key="2">
    <source>
        <dbReference type="ARBA" id="ARBA00023172"/>
    </source>
</evidence>
<reference evidence="6" key="1">
    <citation type="journal article" date="2017" name="Med. Chem. Commun.">
        <title>Nonomuraea sp. ATCC 55076 harbours the largest actinomycete chromosome to date and the kistamicin biosynthetic gene cluster.</title>
        <authorList>
            <person name="Nazari B."/>
            <person name="Forneris C.C."/>
            <person name="Gibson M.I."/>
            <person name="Moon K."/>
            <person name="Schramma K.R."/>
            <person name="Seyedsayamdost M.R."/>
        </authorList>
    </citation>
    <scope>NUCLEOTIDE SEQUENCE [LARGE SCALE GENOMIC DNA]</scope>
    <source>
        <strain evidence="6">ATCC 55076</strain>
    </source>
</reference>
<keyword evidence="2" id="KW-0233">DNA recombination</keyword>
<dbReference type="InterPro" id="IPR010998">
    <property type="entry name" value="Integrase_recombinase_N"/>
</dbReference>
<keyword evidence="6" id="KW-1185">Reference proteome</keyword>
<keyword evidence="1 3" id="KW-0238">DNA-binding</keyword>
<dbReference type="GO" id="GO:0003677">
    <property type="term" value="F:DNA binding"/>
    <property type="evidence" value="ECO:0007669"/>
    <property type="project" value="UniProtKB-UniRule"/>
</dbReference>
<dbReference type="PROSITE" id="PS51900">
    <property type="entry name" value="CB"/>
    <property type="match status" value="1"/>
</dbReference>
<gene>
    <name evidence="5" type="ORF">BKM31_14760</name>
</gene>
<organism evidence="5 6">
    <name type="scientific">[Actinomadura] parvosata subsp. kistnae</name>
    <dbReference type="NCBI Taxonomy" id="1909395"/>
    <lineage>
        <taxon>Bacteria</taxon>
        <taxon>Bacillati</taxon>
        <taxon>Actinomycetota</taxon>
        <taxon>Actinomycetes</taxon>
        <taxon>Streptosporangiales</taxon>
        <taxon>Streptosporangiaceae</taxon>
        <taxon>Nonomuraea</taxon>
    </lineage>
</organism>
<feature type="domain" description="Core-binding (CB)" evidence="4">
    <location>
        <begin position="107"/>
        <end position="191"/>
    </location>
</feature>
<dbReference type="InterPro" id="IPR044068">
    <property type="entry name" value="CB"/>
</dbReference>
<evidence type="ECO:0000256" key="1">
    <source>
        <dbReference type="ARBA" id="ARBA00023125"/>
    </source>
</evidence>
<dbReference type="SUPFAM" id="SSF56349">
    <property type="entry name" value="DNA breaking-rejoining enzymes"/>
    <property type="match status" value="1"/>
</dbReference>